<protein>
    <submittedName>
        <fullName evidence="1">Putative secreted protein</fullName>
    </submittedName>
</protein>
<name>A0A6B0U5P7_IXORI</name>
<accession>A0A6B0U5P7</accession>
<organism evidence="1">
    <name type="scientific">Ixodes ricinus</name>
    <name type="common">Common tick</name>
    <name type="synonym">Acarus ricinus</name>
    <dbReference type="NCBI Taxonomy" id="34613"/>
    <lineage>
        <taxon>Eukaryota</taxon>
        <taxon>Metazoa</taxon>
        <taxon>Ecdysozoa</taxon>
        <taxon>Arthropoda</taxon>
        <taxon>Chelicerata</taxon>
        <taxon>Arachnida</taxon>
        <taxon>Acari</taxon>
        <taxon>Parasitiformes</taxon>
        <taxon>Ixodida</taxon>
        <taxon>Ixodoidea</taxon>
        <taxon>Ixodidae</taxon>
        <taxon>Ixodinae</taxon>
        <taxon>Ixodes</taxon>
    </lineage>
</organism>
<dbReference type="AlphaFoldDB" id="A0A6B0U5P7"/>
<proteinExistence type="predicted"/>
<dbReference type="EMBL" id="GIFC01003598">
    <property type="protein sequence ID" value="MXU85681.1"/>
    <property type="molecule type" value="Transcribed_RNA"/>
</dbReference>
<evidence type="ECO:0000313" key="1">
    <source>
        <dbReference type="EMBL" id="MXU85681.1"/>
    </source>
</evidence>
<reference evidence="1" key="1">
    <citation type="submission" date="2019-12" db="EMBL/GenBank/DDBJ databases">
        <title>An insight into the sialome of adult female Ixodes ricinus ticks feeding for 6 days.</title>
        <authorList>
            <person name="Perner J."/>
            <person name="Ribeiro J.M.C."/>
        </authorList>
    </citation>
    <scope>NUCLEOTIDE SEQUENCE</scope>
    <source>
        <strain evidence="1">Semi-engorged</strain>
        <tissue evidence="1">Salivary glands</tissue>
    </source>
</reference>
<sequence>MRAFPMAVLPLAMLGTAFLSAWRVAALSVLMPATTVALSLKVMMPTSLPSGTLSSREREAACRNMLILFSNPMLPDTSSTKTIRMCP</sequence>